<protein>
    <submittedName>
        <fullName evidence="2">Uncharacterized protein</fullName>
    </submittedName>
</protein>
<proteinExistence type="predicted"/>
<feature type="transmembrane region" description="Helical" evidence="1">
    <location>
        <begin position="146"/>
        <end position="168"/>
    </location>
</feature>
<evidence type="ECO:0000256" key="1">
    <source>
        <dbReference type="SAM" id="Phobius"/>
    </source>
</evidence>
<dbReference type="EMBL" id="JBHMBL010000001">
    <property type="protein sequence ID" value="MFB9641206.1"/>
    <property type="molecule type" value="Genomic_DNA"/>
</dbReference>
<accession>A0ABV5SP13</accession>
<organism evidence="2 3">
    <name type="scientific">Agromyces lapidis</name>
    <dbReference type="NCBI Taxonomy" id="279574"/>
    <lineage>
        <taxon>Bacteria</taxon>
        <taxon>Bacillati</taxon>
        <taxon>Actinomycetota</taxon>
        <taxon>Actinomycetes</taxon>
        <taxon>Micrococcales</taxon>
        <taxon>Microbacteriaceae</taxon>
        <taxon>Agromyces</taxon>
    </lineage>
</organism>
<sequence length="186" mass="17899">MAVRSMLRDFVRGWPMLAALGAGLVLTATAAGVSGTAGSPGGTGAGGVVVGAVLAGCGIAALGWAVFALRKGSLVAPRSALAVSLGVLGAPGALLATGAAAELGVAVLPMLAAGLFAIVVAVGAAVEIRRLRRRRRTALPPRRPAIGLVAGAALVAALATPALAGTAAGELAVPHGELHGTGHQHP</sequence>
<keyword evidence="1" id="KW-0812">Transmembrane</keyword>
<dbReference type="Proteomes" id="UP001589667">
    <property type="component" value="Unassembled WGS sequence"/>
</dbReference>
<feature type="transmembrane region" description="Helical" evidence="1">
    <location>
        <begin position="107"/>
        <end position="126"/>
    </location>
</feature>
<comment type="caution">
    <text evidence="2">The sequence shown here is derived from an EMBL/GenBank/DDBJ whole genome shotgun (WGS) entry which is preliminary data.</text>
</comment>
<keyword evidence="1" id="KW-0472">Membrane</keyword>
<feature type="transmembrane region" description="Helical" evidence="1">
    <location>
        <begin position="81"/>
        <end position="101"/>
    </location>
</feature>
<keyword evidence="3" id="KW-1185">Reference proteome</keyword>
<evidence type="ECO:0000313" key="3">
    <source>
        <dbReference type="Proteomes" id="UP001589667"/>
    </source>
</evidence>
<reference evidence="2 3" key="1">
    <citation type="submission" date="2024-09" db="EMBL/GenBank/DDBJ databases">
        <authorList>
            <person name="Sun Q."/>
            <person name="Mori K."/>
        </authorList>
    </citation>
    <scope>NUCLEOTIDE SEQUENCE [LARGE SCALE GENOMIC DNA]</scope>
    <source>
        <strain evidence="2 3">JCM 14321</strain>
    </source>
</reference>
<evidence type="ECO:0000313" key="2">
    <source>
        <dbReference type="EMBL" id="MFB9641206.1"/>
    </source>
</evidence>
<name>A0ABV5SP13_9MICO</name>
<gene>
    <name evidence="2" type="ORF">ACFFQV_02780</name>
</gene>
<feature type="transmembrane region" description="Helical" evidence="1">
    <location>
        <begin position="45"/>
        <end position="69"/>
    </location>
</feature>
<dbReference type="RefSeq" id="WP_157422826.1">
    <property type="nucleotide sequence ID" value="NZ_BAAANI010000006.1"/>
</dbReference>
<keyword evidence="1" id="KW-1133">Transmembrane helix</keyword>